<dbReference type="CDD" id="cd00030">
    <property type="entry name" value="C2"/>
    <property type="match status" value="2"/>
</dbReference>
<dbReference type="InterPro" id="IPR035892">
    <property type="entry name" value="C2_domain_sf"/>
</dbReference>
<feature type="region of interest" description="Disordered" evidence="6">
    <location>
        <begin position="857"/>
        <end position="891"/>
    </location>
</feature>
<comment type="caution">
    <text evidence="10">The sequence shown here is derived from an EMBL/GenBank/DDBJ whole genome shotgun (WGS) entry which is preliminary data.</text>
</comment>
<keyword evidence="3" id="KW-0445">Lipid transport</keyword>
<dbReference type="GO" id="GO:0008289">
    <property type="term" value="F:lipid binding"/>
    <property type="evidence" value="ECO:0007669"/>
    <property type="project" value="UniProtKB-KW"/>
</dbReference>
<evidence type="ECO:0000256" key="5">
    <source>
        <dbReference type="ARBA" id="ARBA00023136"/>
    </source>
</evidence>
<keyword evidence="4" id="KW-0446">Lipid-binding</keyword>
<dbReference type="SUPFAM" id="SSF49562">
    <property type="entry name" value="C2 domain (Calcium/lipid-binding domain, CaLB)"/>
    <property type="match status" value="2"/>
</dbReference>
<dbReference type="Proteomes" id="UP000265515">
    <property type="component" value="Unassembled WGS sequence"/>
</dbReference>
<dbReference type="OrthoDB" id="5973539at2759"/>
<evidence type="ECO:0000259" key="8">
    <source>
        <dbReference type="PROSITE" id="PS50004"/>
    </source>
</evidence>
<evidence type="ECO:0000256" key="7">
    <source>
        <dbReference type="SAM" id="Phobius"/>
    </source>
</evidence>
<evidence type="ECO:0000313" key="11">
    <source>
        <dbReference type="Proteomes" id="UP000265515"/>
    </source>
</evidence>
<evidence type="ECO:0000256" key="6">
    <source>
        <dbReference type="SAM" id="MobiDB-lite"/>
    </source>
</evidence>
<feature type="compositionally biased region" description="Basic and acidic residues" evidence="6">
    <location>
        <begin position="815"/>
        <end position="825"/>
    </location>
</feature>
<feature type="compositionally biased region" description="Acidic residues" evidence="6">
    <location>
        <begin position="788"/>
        <end position="798"/>
    </location>
</feature>
<dbReference type="InterPro" id="IPR000008">
    <property type="entry name" value="C2_dom"/>
</dbReference>
<feature type="compositionally biased region" description="Low complexity" evidence="6">
    <location>
        <begin position="729"/>
        <end position="750"/>
    </location>
</feature>
<feature type="compositionally biased region" description="Gly residues" evidence="6">
    <location>
        <begin position="697"/>
        <end position="710"/>
    </location>
</feature>
<accession>A0A388KMS7</accession>
<evidence type="ECO:0000256" key="2">
    <source>
        <dbReference type="ARBA" id="ARBA00022448"/>
    </source>
</evidence>
<keyword evidence="2" id="KW-0813">Transport</keyword>
<reference evidence="10 11" key="1">
    <citation type="journal article" date="2018" name="Cell">
        <title>The Chara Genome: Secondary Complexity and Implications for Plant Terrestrialization.</title>
        <authorList>
            <person name="Nishiyama T."/>
            <person name="Sakayama H."/>
            <person name="Vries J.D."/>
            <person name="Buschmann H."/>
            <person name="Saint-Marcoux D."/>
            <person name="Ullrich K.K."/>
            <person name="Haas F.B."/>
            <person name="Vanderstraeten L."/>
            <person name="Becker D."/>
            <person name="Lang D."/>
            <person name="Vosolsobe S."/>
            <person name="Rombauts S."/>
            <person name="Wilhelmsson P.K.I."/>
            <person name="Janitza P."/>
            <person name="Kern R."/>
            <person name="Heyl A."/>
            <person name="Rumpler F."/>
            <person name="Villalobos L.I.A.C."/>
            <person name="Clay J.M."/>
            <person name="Skokan R."/>
            <person name="Toyoda A."/>
            <person name="Suzuki Y."/>
            <person name="Kagoshima H."/>
            <person name="Schijlen E."/>
            <person name="Tajeshwar N."/>
            <person name="Catarino B."/>
            <person name="Hetherington A.J."/>
            <person name="Saltykova A."/>
            <person name="Bonnot C."/>
            <person name="Breuninger H."/>
            <person name="Symeonidi A."/>
            <person name="Radhakrishnan G.V."/>
            <person name="Van Nieuwerburgh F."/>
            <person name="Deforce D."/>
            <person name="Chang C."/>
            <person name="Karol K.G."/>
            <person name="Hedrich R."/>
            <person name="Ulvskov P."/>
            <person name="Glockner G."/>
            <person name="Delwiche C.F."/>
            <person name="Petrasek J."/>
            <person name="Van de Peer Y."/>
            <person name="Friml J."/>
            <person name="Beilby M."/>
            <person name="Dolan L."/>
            <person name="Kohara Y."/>
            <person name="Sugano S."/>
            <person name="Fujiyama A."/>
            <person name="Delaux P.-M."/>
            <person name="Quint M."/>
            <person name="TheiBen G."/>
            <person name="Hagemann M."/>
            <person name="Harholt J."/>
            <person name="Dunand C."/>
            <person name="Zachgo S."/>
            <person name="Langdale J."/>
            <person name="Maumus F."/>
            <person name="Straeten D.V.D."/>
            <person name="Gould S.B."/>
            <person name="Rensing S.A."/>
        </authorList>
    </citation>
    <scope>NUCLEOTIDE SEQUENCE [LARGE SCALE GENOMIC DNA]</scope>
    <source>
        <strain evidence="10 11">S276</strain>
    </source>
</reference>
<keyword evidence="5 7" id="KW-0472">Membrane</keyword>
<dbReference type="PROSITE" id="PS50004">
    <property type="entry name" value="C2"/>
    <property type="match status" value="2"/>
</dbReference>
<feature type="region of interest" description="Disordered" evidence="6">
    <location>
        <begin position="115"/>
        <end position="174"/>
    </location>
</feature>
<feature type="domain" description="C2" evidence="8">
    <location>
        <begin position="555"/>
        <end position="673"/>
    </location>
</feature>
<dbReference type="InterPro" id="IPR031468">
    <property type="entry name" value="SMP_LBD"/>
</dbReference>
<dbReference type="Gene3D" id="2.60.40.150">
    <property type="entry name" value="C2 domain"/>
    <property type="match status" value="2"/>
</dbReference>
<dbReference type="PROSITE" id="PS51847">
    <property type="entry name" value="SMP"/>
    <property type="match status" value="1"/>
</dbReference>
<dbReference type="GO" id="GO:0016020">
    <property type="term" value="C:membrane"/>
    <property type="evidence" value="ECO:0007669"/>
    <property type="project" value="UniProtKB-SubCell"/>
</dbReference>
<keyword evidence="11" id="KW-1185">Reference proteome</keyword>
<feature type="compositionally biased region" description="Low complexity" evidence="6">
    <location>
        <begin position="7"/>
        <end position="22"/>
    </location>
</feature>
<feature type="domain" description="SMP-LTD" evidence="9">
    <location>
        <begin position="295"/>
        <end position="483"/>
    </location>
</feature>
<evidence type="ECO:0008006" key="12">
    <source>
        <dbReference type="Google" id="ProtNLM"/>
    </source>
</evidence>
<dbReference type="PANTHER" id="PTHR45761:SF1">
    <property type="entry name" value="EXTENDED SYNAPTOTAGMIN-LIKE PROTEIN 2, ISOFORM C"/>
    <property type="match status" value="1"/>
</dbReference>
<comment type="subcellular location">
    <subcellularLocation>
        <location evidence="1">Membrane</location>
    </subcellularLocation>
</comment>
<dbReference type="EMBL" id="BFEA01000145">
    <property type="protein sequence ID" value="GBG71366.1"/>
    <property type="molecule type" value="Genomic_DNA"/>
</dbReference>
<dbReference type="InterPro" id="IPR051634">
    <property type="entry name" value="Extended_Synaptotagmin"/>
</dbReference>
<name>A0A388KMS7_CHABU</name>
<feature type="compositionally biased region" description="Low complexity" evidence="6">
    <location>
        <begin position="48"/>
        <end position="69"/>
    </location>
</feature>
<feature type="region of interest" description="Disordered" evidence="6">
    <location>
        <begin position="1"/>
        <end position="80"/>
    </location>
</feature>
<gene>
    <name evidence="10" type="ORF">CBR_g8785</name>
</gene>
<keyword evidence="7" id="KW-0812">Transmembrane</keyword>
<feature type="compositionally biased region" description="Low complexity" evidence="6">
    <location>
        <begin position="864"/>
        <end position="878"/>
    </location>
</feature>
<sequence>MGSFGWPTSRSNTPRSTSPTRPVLTTGEAVSSSRVPLAIDRLRRRDGVVAAASVPSSPRGSRPISRSGSPYRRLPGDDERLLTERKLRDLLSRDDNGLPSSRPMTIMDKALAALTGKSAPADQSDQPSSREASTGPSRTLAFDDSPPSSAWPPSSLTDRRPAPSPPRKAHTGRRSSFTIPRITLPRWKTIVTGLIGLLVCLSYLFGVLRYHPLWLLLFVYGVHALDRLRYGQPRWKPWGPGGGLTVCHICGTKVRVGEMAYDAGGGGGGGGEEEGEEGDGLSDLGGDNSLYDVGPYESCEWLSRTIAVLWGFFGREWENWLQELMTTNLNLYKPDTIESIRVDEVRLGSVPYLRGIRLHSFPPSDSLEFDLAGSLKDSVLANLSIKVRTVMGASVRVPVGIKLKRLNCDLRVRAHLMREMPYVGLLAWQFTRKPHHQFSLHELSTKLNLTEIPVLSKWLKGLLDKAINDWMVNNPVECPFQEWYVTNNHGGGGGGGGGGSKPTKGRFSEMVRLGKSGKTLMVRLGKSGKTLVSDRRSVNRGSTREKGKQIAVLAMDGGVEPGVRGGRVGLATVQVVEGDHLPNVDTFGEIRPFCVVSLRTQGQTRTKFQTKRMENTRAPWWWETFELVVPDVDNDEIVLNVFHHNLMTKPELLGELKLRAVDLISQKGGNPPGGGGVGGGAVGGQKVTAGSTSPQGGSRGGGGGVGGAAGEGESDREGTGEGRGGGAGRETAAGPSSPTTAASSPPSSQTHGTVVTSNVCWYKLVGPREDSGRIRVGTVLQLLEQVIDDSSSDDESSEDEGRSIGGGGQQRSRHDHYDDDHRRGVEGQAWNSAGGAAAAGGGGGGGGGANPSAALLAVPGGGLTTPSSSSSSPLSYSTKGRPKSPHSPKLSRTPVVDILHLRLVRAEVKFKFMIPSPDPYCVVVIGTTSWRSSWQKLTLNPIFNEICDFVLTKEDKRRQLNIQVWNRNRTRSDEMIGTCRYDLGELRHGNAHNIWLDIDGGAKKSRYGRVNVVLRLLAFRIKPPP</sequence>
<feature type="compositionally biased region" description="Low complexity" evidence="6">
    <location>
        <begin position="145"/>
        <end position="155"/>
    </location>
</feature>
<dbReference type="AlphaFoldDB" id="A0A388KMS7"/>
<dbReference type="Pfam" id="PF00168">
    <property type="entry name" value="C2"/>
    <property type="match status" value="2"/>
</dbReference>
<dbReference type="Gramene" id="GBG71366">
    <property type="protein sequence ID" value="GBG71366"/>
    <property type="gene ID" value="CBR_g8785"/>
</dbReference>
<evidence type="ECO:0000256" key="4">
    <source>
        <dbReference type="ARBA" id="ARBA00023121"/>
    </source>
</evidence>
<evidence type="ECO:0000256" key="3">
    <source>
        <dbReference type="ARBA" id="ARBA00023055"/>
    </source>
</evidence>
<feature type="compositionally biased region" description="Polar residues" evidence="6">
    <location>
        <begin position="121"/>
        <end position="137"/>
    </location>
</feature>
<feature type="transmembrane region" description="Helical" evidence="7">
    <location>
        <begin position="187"/>
        <end position="205"/>
    </location>
</feature>
<feature type="compositionally biased region" description="Gly residues" evidence="6">
    <location>
        <begin position="670"/>
        <end position="683"/>
    </location>
</feature>
<evidence type="ECO:0000256" key="1">
    <source>
        <dbReference type="ARBA" id="ARBA00004370"/>
    </source>
</evidence>
<feature type="domain" description="C2" evidence="8">
    <location>
        <begin position="878"/>
        <end position="996"/>
    </location>
</feature>
<keyword evidence="7" id="KW-1133">Transmembrane helix</keyword>
<feature type="region of interest" description="Disordered" evidence="6">
    <location>
        <begin position="788"/>
        <end position="827"/>
    </location>
</feature>
<dbReference type="STRING" id="69332.A0A388KMS7"/>
<dbReference type="CDD" id="cd21669">
    <property type="entry name" value="SMP_SF"/>
    <property type="match status" value="1"/>
</dbReference>
<evidence type="ECO:0000259" key="9">
    <source>
        <dbReference type="PROSITE" id="PS51847"/>
    </source>
</evidence>
<dbReference type="PANTHER" id="PTHR45761">
    <property type="entry name" value="EXTENDED SYNAPTOTAGMIN-LIKE PROTEIN 2, ISOFORM C"/>
    <property type="match status" value="1"/>
</dbReference>
<dbReference type="SMART" id="SM00239">
    <property type="entry name" value="C2"/>
    <property type="match status" value="2"/>
</dbReference>
<evidence type="ECO:0000313" key="10">
    <source>
        <dbReference type="EMBL" id="GBG71366.1"/>
    </source>
</evidence>
<protein>
    <recommendedName>
        <fullName evidence="12">C2 domain-containing protein</fullName>
    </recommendedName>
</protein>
<organism evidence="10 11">
    <name type="scientific">Chara braunii</name>
    <name type="common">Braun's stonewort</name>
    <dbReference type="NCBI Taxonomy" id="69332"/>
    <lineage>
        <taxon>Eukaryota</taxon>
        <taxon>Viridiplantae</taxon>
        <taxon>Streptophyta</taxon>
        <taxon>Charophyceae</taxon>
        <taxon>Charales</taxon>
        <taxon>Characeae</taxon>
        <taxon>Chara</taxon>
    </lineage>
</organism>
<dbReference type="GO" id="GO:0006869">
    <property type="term" value="P:lipid transport"/>
    <property type="evidence" value="ECO:0007669"/>
    <property type="project" value="UniProtKB-KW"/>
</dbReference>
<proteinExistence type="predicted"/>
<dbReference type="Pfam" id="PF25669">
    <property type="entry name" value="SMP_MUG190-like"/>
    <property type="match status" value="1"/>
</dbReference>
<feature type="region of interest" description="Disordered" evidence="6">
    <location>
        <begin position="667"/>
        <end position="753"/>
    </location>
</feature>